<evidence type="ECO:0000313" key="4">
    <source>
        <dbReference type="EMBL" id="CBH74006.1"/>
    </source>
</evidence>
<comment type="caution">
    <text evidence="4">The sequence shown here is derived from an EMBL/GenBank/DDBJ whole genome shotgun (WGS) entry which is preliminary data.</text>
</comment>
<dbReference type="InterPro" id="IPR001492">
    <property type="entry name" value="Flagellin"/>
</dbReference>
<dbReference type="InterPro" id="IPR042187">
    <property type="entry name" value="Flagellin_C_sub2"/>
</dbReference>
<dbReference type="Pfam" id="PF00700">
    <property type="entry name" value="Flagellin_C"/>
    <property type="match status" value="1"/>
</dbReference>
<dbReference type="PANTHER" id="PTHR42792:SF2">
    <property type="entry name" value="FLAGELLIN"/>
    <property type="match status" value="1"/>
</dbReference>
<dbReference type="AlphaFoldDB" id="E6PC23"/>
<evidence type="ECO:0000259" key="3">
    <source>
        <dbReference type="Pfam" id="PF00700"/>
    </source>
</evidence>
<keyword evidence="4" id="KW-0282">Flagellum</keyword>
<protein>
    <submittedName>
        <fullName evidence="4">Putative Flagellin domain protein</fullName>
    </submittedName>
</protein>
<accession>E6PC23</accession>
<feature type="domain" description="Flagellin C-terminal" evidence="3">
    <location>
        <begin position="454"/>
        <end position="538"/>
    </location>
</feature>
<dbReference type="Gene3D" id="3.30.70.2120">
    <property type="match status" value="1"/>
</dbReference>
<dbReference type="Gene3D" id="1.20.1330.10">
    <property type="entry name" value="f41 fragment of flagellin, N-terminal domain"/>
    <property type="match status" value="2"/>
</dbReference>
<evidence type="ECO:0000259" key="2">
    <source>
        <dbReference type="Pfam" id="PF00669"/>
    </source>
</evidence>
<evidence type="ECO:0000256" key="1">
    <source>
        <dbReference type="ARBA" id="ARBA00023143"/>
    </source>
</evidence>
<gene>
    <name evidence="4" type="ORF">CARN1_1893</name>
</gene>
<dbReference type="Pfam" id="PF00669">
    <property type="entry name" value="Flagellin_N"/>
    <property type="match status" value="1"/>
</dbReference>
<keyword evidence="1" id="KW-0975">Bacterial flagellum</keyword>
<keyword evidence="4" id="KW-0969">Cilium</keyword>
<feature type="domain" description="Flagellin N-terminal" evidence="2">
    <location>
        <begin position="7"/>
        <end position="143"/>
    </location>
</feature>
<name>E6PC23_9ZZZZ</name>
<dbReference type="GO" id="GO:0005198">
    <property type="term" value="F:structural molecule activity"/>
    <property type="evidence" value="ECO:0007669"/>
    <property type="project" value="InterPro"/>
</dbReference>
<dbReference type="EMBL" id="CABL01000001">
    <property type="protein sequence ID" value="CBH74006.1"/>
    <property type="molecule type" value="Genomic_DNA"/>
</dbReference>
<dbReference type="PRINTS" id="PR00207">
    <property type="entry name" value="FLAGELLIN"/>
</dbReference>
<dbReference type="SUPFAM" id="SSF64518">
    <property type="entry name" value="Phase 1 flagellin"/>
    <property type="match status" value="1"/>
</dbReference>
<dbReference type="Gene3D" id="6.10.10.10">
    <property type="entry name" value="Flagellar export chaperone, C-terminal domain"/>
    <property type="match status" value="1"/>
</dbReference>
<keyword evidence="4" id="KW-0966">Cell projection</keyword>
<dbReference type="PANTHER" id="PTHR42792">
    <property type="entry name" value="FLAGELLIN"/>
    <property type="match status" value="1"/>
</dbReference>
<organism evidence="4">
    <name type="scientific">mine drainage metagenome</name>
    <dbReference type="NCBI Taxonomy" id="410659"/>
    <lineage>
        <taxon>unclassified sequences</taxon>
        <taxon>metagenomes</taxon>
        <taxon>ecological metagenomes</taxon>
    </lineage>
</organism>
<dbReference type="InterPro" id="IPR046358">
    <property type="entry name" value="Flagellin_C"/>
</dbReference>
<dbReference type="GO" id="GO:0009288">
    <property type="term" value="C:bacterial-type flagellum"/>
    <property type="evidence" value="ECO:0007669"/>
    <property type="project" value="InterPro"/>
</dbReference>
<dbReference type="InterPro" id="IPR001029">
    <property type="entry name" value="Flagellin_N"/>
</dbReference>
<proteinExistence type="predicted"/>
<sequence>MAQGLSIANNLLANSVQFNLNNNQSALKNMVTQLSSGLRINSAADDPSGLAIATNLQTQVDGFNTAVQNVQNANNAAQVALGALSTTTDILQRIRSLAVEASSSLNSNQDRLNLQAEVSQLLLEVNSISQSVNFNGQPLLDGSHAGFQPQQNATATITANAALANASGSSSSNSYTLAAGATSPAFTIGGLAPFTIVTIGWTVTNSSGASVAYQSKDLVVGPVFPTSAPSGSSPYLRPTETDATGTLRMDLTNSGTSPLTFSNFTVNGTGTTPNGLGIGVNNGVNVGVNSSFLIASVTAANANFNTTIGTSVAYNALGSYATVDGTIELQVVNTGVSIAVQETFVNSATGAVSVDSTLFGANQVSSDFENTSITIGSISSLDVGTSAYLKIGQNVAALTNPNNPAFNFQSGANEGDTIQIGLQATNTQTLRISNINLALSAANNPSIGSEDAIGQIDQALNTILNQQALLGAVVVRLNEDANNDNIAAVNLQASESSIRDLNVGQATTEFTKLQVLVQVGTSVLAQSNNNAQSVLGLFR</sequence>
<reference evidence="4" key="1">
    <citation type="submission" date="2009-10" db="EMBL/GenBank/DDBJ databases">
        <title>Diversity of trophic interactions inside an arsenic-rich microbial ecosystem.</title>
        <authorList>
            <person name="Bertin P.N."/>
            <person name="Heinrich-Salmeron A."/>
            <person name="Pelletier E."/>
            <person name="Goulhen-Chollet F."/>
            <person name="Arsene-Ploetze F."/>
            <person name="Gallien S."/>
            <person name="Calteau A."/>
            <person name="Vallenet D."/>
            <person name="Casiot C."/>
            <person name="Chane-Woon-Ming B."/>
            <person name="Giloteaux L."/>
            <person name="Barakat M."/>
            <person name="Bonnefoy V."/>
            <person name="Bruneel O."/>
            <person name="Chandler M."/>
            <person name="Cleiss J."/>
            <person name="Duran R."/>
            <person name="Elbaz-Poulichet F."/>
            <person name="Fonknechten N."/>
            <person name="Lauga B."/>
            <person name="Mornico D."/>
            <person name="Ortet P."/>
            <person name="Schaeffer C."/>
            <person name="Siguier P."/>
            <person name="Alexander Thil Smith A."/>
            <person name="Van Dorsselaer A."/>
            <person name="Weissenbach J."/>
            <person name="Medigue C."/>
            <person name="Le Paslier D."/>
        </authorList>
    </citation>
    <scope>NUCLEOTIDE SEQUENCE</scope>
</reference>